<name>A0A9N9P9I0_9GLOM</name>
<organism evidence="6 7">
    <name type="scientific">Dentiscutata erythropus</name>
    <dbReference type="NCBI Taxonomy" id="1348616"/>
    <lineage>
        <taxon>Eukaryota</taxon>
        <taxon>Fungi</taxon>
        <taxon>Fungi incertae sedis</taxon>
        <taxon>Mucoromycota</taxon>
        <taxon>Glomeromycotina</taxon>
        <taxon>Glomeromycetes</taxon>
        <taxon>Diversisporales</taxon>
        <taxon>Gigasporaceae</taxon>
        <taxon>Dentiscutata</taxon>
    </lineage>
</organism>
<reference evidence="6" key="1">
    <citation type="submission" date="2021-06" db="EMBL/GenBank/DDBJ databases">
        <authorList>
            <person name="Kallberg Y."/>
            <person name="Tangrot J."/>
            <person name="Rosling A."/>
        </authorList>
    </citation>
    <scope>NUCLEOTIDE SEQUENCE</scope>
    <source>
        <strain evidence="6">MA453B</strain>
    </source>
</reference>
<dbReference type="InterPro" id="IPR007588">
    <property type="entry name" value="Znf_FLYWCH"/>
</dbReference>
<dbReference type="GO" id="GO:0008270">
    <property type="term" value="F:zinc ion binding"/>
    <property type="evidence" value="ECO:0007669"/>
    <property type="project" value="UniProtKB-KW"/>
</dbReference>
<gene>
    <name evidence="6" type="ORF">DERYTH_LOCUS23846</name>
</gene>
<keyword evidence="1" id="KW-0479">Metal-binding</keyword>
<keyword evidence="2" id="KW-0863">Zinc-finger</keyword>
<accession>A0A9N9P9I0</accession>
<dbReference type="Proteomes" id="UP000789405">
    <property type="component" value="Unassembled WGS sequence"/>
</dbReference>
<evidence type="ECO:0000313" key="6">
    <source>
        <dbReference type="EMBL" id="CAG8803227.1"/>
    </source>
</evidence>
<dbReference type="AlphaFoldDB" id="A0A9N9P9I0"/>
<evidence type="ECO:0000256" key="2">
    <source>
        <dbReference type="ARBA" id="ARBA00022771"/>
    </source>
</evidence>
<evidence type="ECO:0000256" key="1">
    <source>
        <dbReference type="ARBA" id="ARBA00022723"/>
    </source>
</evidence>
<proteinExistence type="predicted"/>
<evidence type="ECO:0000259" key="4">
    <source>
        <dbReference type="Pfam" id="PF04500"/>
    </source>
</evidence>
<sequence>MAEICELVVSQKGNPKLVVNGYLIVKKKVIGNTYYWCCEKRKSECCKGQAITTFSNNLHYLKKFIKHKNHAPEASSSDIAKVIANNIATIPLNLSSYMPTHEALRMRIKWIRSAKTLPQPQTLEEINIPALLCLTLNRELFLIKDLEINQNKILPQTIITDFEQATIHASSDTFPGIVNKGCFFHLGKNLWKKIQNEKLVVQYGTN</sequence>
<dbReference type="Pfam" id="PF10551">
    <property type="entry name" value="MULE"/>
    <property type="match status" value="1"/>
</dbReference>
<evidence type="ECO:0000259" key="5">
    <source>
        <dbReference type="Pfam" id="PF10551"/>
    </source>
</evidence>
<dbReference type="Gene3D" id="2.20.25.240">
    <property type="match status" value="1"/>
</dbReference>
<dbReference type="EMBL" id="CAJVPY010037728">
    <property type="protein sequence ID" value="CAG8803227.1"/>
    <property type="molecule type" value="Genomic_DNA"/>
</dbReference>
<feature type="domain" description="FLYWCH-type" evidence="4">
    <location>
        <begin position="9"/>
        <end position="62"/>
    </location>
</feature>
<feature type="domain" description="MULE transposase" evidence="5">
    <location>
        <begin position="148"/>
        <end position="189"/>
    </location>
</feature>
<dbReference type="OrthoDB" id="2386348at2759"/>
<evidence type="ECO:0000256" key="3">
    <source>
        <dbReference type="ARBA" id="ARBA00022833"/>
    </source>
</evidence>
<keyword evidence="7" id="KW-1185">Reference proteome</keyword>
<evidence type="ECO:0000313" key="7">
    <source>
        <dbReference type="Proteomes" id="UP000789405"/>
    </source>
</evidence>
<keyword evidence="3" id="KW-0862">Zinc</keyword>
<comment type="caution">
    <text evidence="6">The sequence shown here is derived from an EMBL/GenBank/DDBJ whole genome shotgun (WGS) entry which is preliminary data.</text>
</comment>
<protein>
    <submittedName>
        <fullName evidence="6">18246_t:CDS:1</fullName>
    </submittedName>
</protein>
<dbReference type="InterPro" id="IPR018289">
    <property type="entry name" value="MULE_transposase_dom"/>
</dbReference>
<dbReference type="Pfam" id="PF04500">
    <property type="entry name" value="FLYWCH"/>
    <property type="match status" value="1"/>
</dbReference>